<comment type="caution">
    <text evidence="1">The sequence shown here is derived from an EMBL/GenBank/DDBJ whole genome shotgun (WGS) entry which is preliminary data.</text>
</comment>
<organism evidence="1">
    <name type="scientific">marine sediment metagenome</name>
    <dbReference type="NCBI Taxonomy" id="412755"/>
    <lineage>
        <taxon>unclassified sequences</taxon>
        <taxon>metagenomes</taxon>
        <taxon>ecological metagenomes</taxon>
    </lineage>
</organism>
<gene>
    <name evidence="1" type="ORF">LCGC14_2883680</name>
</gene>
<accession>A0A0F8XZD8</accession>
<name>A0A0F8XZD8_9ZZZZ</name>
<sequence>MTCDDCHVVLGSLYRVVGKVKRRRGKITKRAGIYCNKCAGIRLGERNKNGRLTDHS</sequence>
<evidence type="ECO:0000313" key="1">
    <source>
        <dbReference type="EMBL" id="KKK74447.1"/>
    </source>
</evidence>
<dbReference type="EMBL" id="LAZR01056313">
    <property type="protein sequence ID" value="KKK74447.1"/>
    <property type="molecule type" value="Genomic_DNA"/>
</dbReference>
<protein>
    <submittedName>
        <fullName evidence="1">Uncharacterized protein</fullName>
    </submittedName>
</protein>
<reference evidence="1" key="1">
    <citation type="journal article" date="2015" name="Nature">
        <title>Complex archaea that bridge the gap between prokaryotes and eukaryotes.</title>
        <authorList>
            <person name="Spang A."/>
            <person name="Saw J.H."/>
            <person name="Jorgensen S.L."/>
            <person name="Zaremba-Niedzwiedzka K."/>
            <person name="Martijn J."/>
            <person name="Lind A.E."/>
            <person name="van Eijk R."/>
            <person name="Schleper C."/>
            <person name="Guy L."/>
            <person name="Ettema T.J."/>
        </authorList>
    </citation>
    <scope>NUCLEOTIDE SEQUENCE</scope>
</reference>
<proteinExistence type="predicted"/>
<dbReference type="AlphaFoldDB" id="A0A0F8XZD8"/>